<dbReference type="EMBL" id="JACHTE010000009">
    <property type="protein sequence ID" value="MBB1089334.1"/>
    <property type="molecule type" value="Genomic_DNA"/>
</dbReference>
<gene>
    <name evidence="4" type="ORF">H4F99_12685</name>
</gene>
<evidence type="ECO:0000256" key="3">
    <source>
        <dbReference type="RuleBase" id="RU003707"/>
    </source>
</evidence>
<dbReference type="FunFam" id="1.10.12.10:FF:000001">
    <property type="entry name" value="Probable enoyl-CoA hydratase, mitochondrial"/>
    <property type="match status" value="1"/>
</dbReference>
<keyword evidence="2" id="KW-0456">Lyase</keyword>
<comment type="similarity">
    <text evidence="1 3">Belongs to the enoyl-CoA hydratase/isomerase family.</text>
</comment>
<keyword evidence="5" id="KW-1185">Reference proteome</keyword>
<dbReference type="Pfam" id="PF00378">
    <property type="entry name" value="ECH_1"/>
    <property type="match status" value="1"/>
</dbReference>
<dbReference type="InterPro" id="IPR014748">
    <property type="entry name" value="Enoyl-CoA_hydra_C"/>
</dbReference>
<dbReference type="CDD" id="cd06558">
    <property type="entry name" value="crotonase-like"/>
    <property type="match status" value="1"/>
</dbReference>
<dbReference type="GO" id="GO:0016836">
    <property type="term" value="F:hydro-lyase activity"/>
    <property type="evidence" value="ECO:0007669"/>
    <property type="project" value="UniProtKB-ARBA"/>
</dbReference>
<dbReference type="InterPro" id="IPR029045">
    <property type="entry name" value="ClpP/crotonase-like_dom_sf"/>
</dbReference>
<dbReference type="SUPFAM" id="SSF52096">
    <property type="entry name" value="ClpP/crotonase"/>
    <property type="match status" value="1"/>
</dbReference>
<dbReference type="PANTHER" id="PTHR11941:SF54">
    <property type="entry name" value="ENOYL-COA HYDRATASE, MITOCHONDRIAL"/>
    <property type="match status" value="1"/>
</dbReference>
<dbReference type="Gene3D" id="1.10.12.10">
    <property type="entry name" value="Lyase 2-enoyl-coa Hydratase, Chain A, domain 2"/>
    <property type="match status" value="1"/>
</dbReference>
<sequence>MPESPLLITREAAVLVLTINRPDKLNALDAATLDALDSAFADASADDTVRAIVLTGAGPKAFVAGADIAQMNGLTPVQGRDFSLRGQRMMRRVEQMPKPVIAMVNGFALGGGLELAMCCHLRIAADSAKLGQPEVNLGLIPGFAGTQRLLRLAGRAAAMELCLLGTPIDANRAQSLGIVNRVVPAEHLLAETMKLANQLADAAPLALRGIIDCLNVGGECGIEEGMAYETAQFGLMFATDDMREGTSAFLERRKPVFRGT</sequence>
<dbReference type="AlphaFoldDB" id="A0A7W3U5J5"/>
<dbReference type="GO" id="GO:0006635">
    <property type="term" value="P:fatty acid beta-oxidation"/>
    <property type="evidence" value="ECO:0007669"/>
    <property type="project" value="TreeGrafter"/>
</dbReference>
<name>A0A7W3U5J5_9GAMM</name>
<dbReference type="InterPro" id="IPR001753">
    <property type="entry name" value="Enoyl-CoA_hydra/iso"/>
</dbReference>
<evidence type="ECO:0000313" key="5">
    <source>
        <dbReference type="Proteomes" id="UP000552587"/>
    </source>
</evidence>
<organism evidence="4 5">
    <name type="scientific">Marilutibacter penaei</name>
    <dbReference type="NCBI Taxonomy" id="2759900"/>
    <lineage>
        <taxon>Bacteria</taxon>
        <taxon>Pseudomonadati</taxon>
        <taxon>Pseudomonadota</taxon>
        <taxon>Gammaproteobacteria</taxon>
        <taxon>Lysobacterales</taxon>
        <taxon>Lysobacteraceae</taxon>
        <taxon>Marilutibacter</taxon>
    </lineage>
</organism>
<reference evidence="4 5" key="1">
    <citation type="submission" date="2020-07" db="EMBL/GenBank/DDBJ databases">
        <authorList>
            <person name="Xu S."/>
            <person name="Li A."/>
        </authorList>
    </citation>
    <scope>NUCLEOTIDE SEQUENCE [LARGE SCALE GENOMIC DNA]</scope>
    <source>
        <strain evidence="4 5">SG-8</strain>
    </source>
</reference>
<accession>A0A7W3U5J5</accession>
<dbReference type="GO" id="GO:0016853">
    <property type="term" value="F:isomerase activity"/>
    <property type="evidence" value="ECO:0007669"/>
    <property type="project" value="UniProtKB-KW"/>
</dbReference>
<evidence type="ECO:0000256" key="2">
    <source>
        <dbReference type="ARBA" id="ARBA00023239"/>
    </source>
</evidence>
<dbReference type="Proteomes" id="UP000552587">
    <property type="component" value="Unassembled WGS sequence"/>
</dbReference>
<protein>
    <submittedName>
        <fullName evidence="4">Enoyl-CoA hydratase/isomerase family protein</fullName>
    </submittedName>
</protein>
<dbReference type="FunFam" id="3.90.226.10:FF:000009">
    <property type="entry name" value="Carnitinyl-CoA dehydratase"/>
    <property type="match status" value="1"/>
</dbReference>
<dbReference type="PANTHER" id="PTHR11941">
    <property type="entry name" value="ENOYL-COA HYDRATASE-RELATED"/>
    <property type="match status" value="1"/>
</dbReference>
<dbReference type="RefSeq" id="WP_182670117.1">
    <property type="nucleotide sequence ID" value="NZ_JACHTE010000009.1"/>
</dbReference>
<dbReference type="Gene3D" id="3.90.226.10">
    <property type="entry name" value="2-enoyl-CoA Hydratase, Chain A, domain 1"/>
    <property type="match status" value="1"/>
</dbReference>
<dbReference type="PROSITE" id="PS00166">
    <property type="entry name" value="ENOYL_COA_HYDRATASE"/>
    <property type="match status" value="1"/>
</dbReference>
<comment type="caution">
    <text evidence="4">The sequence shown here is derived from an EMBL/GenBank/DDBJ whole genome shotgun (WGS) entry which is preliminary data.</text>
</comment>
<dbReference type="InterPro" id="IPR018376">
    <property type="entry name" value="Enoyl-CoA_hyd/isom_CS"/>
</dbReference>
<keyword evidence="4" id="KW-0413">Isomerase</keyword>
<evidence type="ECO:0000256" key="1">
    <source>
        <dbReference type="ARBA" id="ARBA00005254"/>
    </source>
</evidence>
<proteinExistence type="inferred from homology"/>
<evidence type="ECO:0000313" key="4">
    <source>
        <dbReference type="EMBL" id="MBB1089334.1"/>
    </source>
</evidence>